<dbReference type="EMBL" id="CP098242">
    <property type="protein sequence ID" value="WAW09884.1"/>
    <property type="molecule type" value="Genomic_DNA"/>
</dbReference>
<evidence type="ECO:0000313" key="3">
    <source>
        <dbReference type="Proteomes" id="UP001156215"/>
    </source>
</evidence>
<gene>
    <name evidence="2" type="ORF">NB640_11785</name>
</gene>
<keyword evidence="3" id="KW-1185">Reference proteome</keyword>
<feature type="coiled-coil region" evidence="1">
    <location>
        <begin position="23"/>
        <end position="50"/>
    </location>
</feature>
<organism evidence="2 3">
    <name type="scientific">Oxalobacter vibrioformis</name>
    <dbReference type="NCBI Taxonomy" id="933080"/>
    <lineage>
        <taxon>Bacteria</taxon>
        <taxon>Pseudomonadati</taxon>
        <taxon>Pseudomonadota</taxon>
        <taxon>Betaproteobacteria</taxon>
        <taxon>Burkholderiales</taxon>
        <taxon>Oxalobacteraceae</taxon>
        <taxon>Oxalobacter</taxon>
    </lineage>
</organism>
<sequence>MAQPPKYTRGKNFADDFGHETDHSALNAELDKTSNSINDIRANLAILQADDGRLRPDVVTYDSLDDQIVQDLSAAVRSDVQNELDRAEAAADRAEAIAAIIDIDEAEKIAEQVKKDAAAAASCAVSASADALSASQSAALAAERAAIASEMLVKGICTGTGDALVFPGEVALKDQLVLQIRVPETNRTATPSIRIGGGIYPLRNSNGGALKPGSIRLEQQIVFHIDGYFAVDMMNATESHTGVARIATLDEIAAGVDDSTIITPGKLRQVITFGTTDVTPGVTPLATGSLYLLYE</sequence>
<dbReference type="KEGG" id="ovb:NB640_11785"/>
<dbReference type="AlphaFoldDB" id="A0A9E9P2H3"/>
<keyword evidence="1" id="KW-0175">Coiled coil</keyword>
<accession>A0A9E9P2H3</accession>
<protein>
    <submittedName>
        <fullName evidence="2">Uncharacterized protein</fullName>
    </submittedName>
</protein>
<dbReference type="Proteomes" id="UP001156215">
    <property type="component" value="Chromosome"/>
</dbReference>
<evidence type="ECO:0000313" key="2">
    <source>
        <dbReference type="EMBL" id="WAW09884.1"/>
    </source>
</evidence>
<reference evidence="2" key="1">
    <citation type="journal article" date="2022" name="Front. Microbiol.">
        <title>New perspectives on an old grouping: The genomic and phenotypic variability of Oxalobacter formigenes and the implications for calcium oxalate stone prevention.</title>
        <authorList>
            <person name="Chmiel J.A."/>
            <person name="Carr C."/>
            <person name="Stuivenberg G.A."/>
            <person name="Venema R."/>
            <person name="Chanyi R.M."/>
            <person name="Al K.F."/>
            <person name="Giguere D."/>
            <person name="Say H."/>
            <person name="Akouris P.P."/>
            <person name="Dominguez Romero S.A."/>
            <person name="Kwong A."/>
            <person name="Tai V."/>
            <person name="Koval S.F."/>
            <person name="Razvi H."/>
            <person name="Bjazevic J."/>
            <person name="Burton J.P."/>
        </authorList>
    </citation>
    <scope>NUCLEOTIDE SEQUENCE</scope>
    <source>
        <strain evidence="2">WoOx3</strain>
    </source>
</reference>
<name>A0A9E9P2H3_9BURK</name>
<proteinExistence type="predicted"/>
<dbReference type="RefSeq" id="WP_269308889.1">
    <property type="nucleotide sequence ID" value="NZ_CP098242.1"/>
</dbReference>
<evidence type="ECO:0000256" key="1">
    <source>
        <dbReference type="SAM" id="Coils"/>
    </source>
</evidence>